<dbReference type="Pfam" id="PF00535">
    <property type="entry name" value="Glycos_transf_2"/>
    <property type="match status" value="1"/>
</dbReference>
<dbReference type="PANTHER" id="PTHR43179">
    <property type="entry name" value="RHAMNOSYLTRANSFERASE WBBL"/>
    <property type="match status" value="1"/>
</dbReference>
<protein>
    <submittedName>
        <fullName evidence="2">Glycosyltransferase family 2 protein</fullName>
    </submittedName>
</protein>
<proteinExistence type="predicted"/>
<evidence type="ECO:0000313" key="3">
    <source>
        <dbReference type="Proteomes" id="UP000660024"/>
    </source>
</evidence>
<organism evidence="2 3">
    <name type="scientific">Pedobacter segetis</name>
    <dbReference type="NCBI Taxonomy" id="2793069"/>
    <lineage>
        <taxon>Bacteria</taxon>
        <taxon>Pseudomonadati</taxon>
        <taxon>Bacteroidota</taxon>
        <taxon>Sphingobacteriia</taxon>
        <taxon>Sphingobacteriales</taxon>
        <taxon>Sphingobacteriaceae</taxon>
        <taxon>Pedobacter</taxon>
    </lineage>
</organism>
<evidence type="ECO:0000259" key="1">
    <source>
        <dbReference type="Pfam" id="PF00535"/>
    </source>
</evidence>
<dbReference type="InterPro" id="IPR001173">
    <property type="entry name" value="Glyco_trans_2-like"/>
</dbReference>
<dbReference type="Gene3D" id="3.90.550.10">
    <property type="entry name" value="Spore Coat Polysaccharide Biosynthesis Protein SpsA, Chain A"/>
    <property type="match status" value="1"/>
</dbReference>
<dbReference type="InterPro" id="IPR029044">
    <property type="entry name" value="Nucleotide-diphossugar_trans"/>
</dbReference>
<reference evidence="2 3" key="1">
    <citation type="submission" date="2020-12" db="EMBL/GenBank/DDBJ databases">
        <title>Bacterial novel species Pedobacter sp. SD-b isolated from soil.</title>
        <authorList>
            <person name="Jung H.-Y."/>
        </authorList>
    </citation>
    <scope>NUCLEOTIDE SEQUENCE [LARGE SCALE GENOMIC DNA]</scope>
    <source>
        <strain evidence="2 3">SD-b</strain>
    </source>
</reference>
<dbReference type="SUPFAM" id="SSF53448">
    <property type="entry name" value="Nucleotide-diphospho-sugar transferases"/>
    <property type="match status" value="1"/>
</dbReference>
<gene>
    <name evidence="2" type="ORF">I5M32_03750</name>
</gene>
<name>A0ABS1BGS1_9SPHI</name>
<accession>A0ABS1BGS1</accession>
<dbReference type="PANTHER" id="PTHR43179:SF7">
    <property type="entry name" value="RHAMNOSYLTRANSFERASE WBBL"/>
    <property type="match status" value="1"/>
</dbReference>
<dbReference type="RefSeq" id="WP_200584843.1">
    <property type="nucleotide sequence ID" value="NZ_JAEHFY010000004.1"/>
</dbReference>
<dbReference type="EMBL" id="JAEHFY010000004">
    <property type="protein sequence ID" value="MBK0382064.1"/>
    <property type="molecule type" value="Genomic_DNA"/>
</dbReference>
<keyword evidence="3" id="KW-1185">Reference proteome</keyword>
<sequence length="313" mass="35274">MRKRLAIVINSFNRLSLLKNCIANLIELMPQVSVDYLIMIVDAGSDDDSLLYIEDCRQKHDFIFSEIAKNGESISFSEGCNIGVNASLKLYPDLDDILLFETDNYFKNSAALSNALAIIEDPNYACVGFTVEKYDGKKITYGNTKPTLLGFLIGQTLSKKFGFEQVKDSWQTTGNVRVNKSAIIFTSPLLIKAKAWKEVGGMDSKIFPFSDSDADLCLSFLKAGYTNMVLDTPGVIHDNKNQSSAWSQKRVIDYHIAHSLLLKKHLSTPPLLFQTFIIIKYSIELLGGRLLSKPQEYINSRKTLLRYHFNRSN</sequence>
<evidence type="ECO:0000313" key="2">
    <source>
        <dbReference type="EMBL" id="MBK0382064.1"/>
    </source>
</evidence>
<comment type="caution">
    <text evidence="2">The sequence shown here is derived from an EMBL/GenBank/DDBJ whole genome shotgun (WGS) entry which is preliminary data.</text>
</comment>
<feature type="domain" description="Glycosyltransferase 2-like" evidence="1">
    <location>
        <begin position="7"/>
        <end position="156"/>
    </location>
</feature>
<dbReference type="Proteomes" id="UP000660024">
    <property type="component" value="Unassembled WGS sequence"/>
</dbReference>